<dbReference type="EMBL" id="JANEYG010000016">
    <property type="protein sequence ID" value="KAJ8919743.1"/>
    <property type="molecule type" value="Genomic_DNA"/>
</dbReference>
<gene>
    <name evidence="2" type="ORF">NQ315_006272</name>
</gene>
<keyword evidence="1" id="KW-1133">Transmembrane helix</keyword>
<reference evidence="2 3" key="1">
    <citation type="journal article" date="2023" name="Insect Mol. Biol.">
        <title>Genome sequencing provides insights into the evolution of gene families encoding plant cell wall-degrading enzymes in longhorned beetles.</title>
        <authorList>
            <person name="Shin N.R."/>
            <person name="Okamura Y."/>
            <person name="Kirsch R."/>
            <person name="Pauchet Y."/>
        </authorList>
    </citation>
    <scope>NUCLEOTIDE SEQUENCE [LARGE SCALE GENOMIC DNA]</scope>
    <source>
        <strain evidence="2">EAD_L_NR</strain>
    </source>
</reference>
<sequence length="156" mass="17460">GDVREKNSASSNYSYKSDGFSQYPHFGFSSSSFWSGCSGGVGAQMAAKYFFLVALVAVLLVAVLGAPKPVKSDEDLKKSVVEFLKQDREFMSQLRNAKLIGARDDVFSLRNRRQAETEEVDPNIDVDEKPGFFDRAAKFIVDLLQRFLKWINSDSN</sequence>
<comment type="caution">
    <text evidence="2">The sequence shown here is derived from an EMBL/GenBank/DDBJ whole genome shotgun (WGS) entry which is preliminary data.</text>
</comment>
<dbReference type="Proteomes" id="UP001159042">
    <property type="component" value="Unassembled WGS sequence"/>
</dbReference>
<feature type="transmembrane region" description="Helical" evidence="1">
    <location>
        <begin position="49"/>
        <end position="67"/>
    </location>
</feature>
<organism evidence="2 3">
    <name type="scientific">Exocentrus adspersus</name>
    <dbReference type="NCBI Taxonomy" id="1586481"/>
    <lineage>
        <taxon>Eukaryota</taxon>
        <taxon>Metazoa</taxon>
        <taxon>Ecdysozoa</taxon>
        <taxon>Arthropoda</taxon>
        <taxon>Hexapoda</taxon>
        <taxon>Insecta</taxon>
        <taxon>Pterygota</taxon>
        <taxon>Neoptera</taxon>
        <taxon>Endopterygota</taxon>
        <taxon>Coleoptera</taxon>
        <taxon>Polyphaga</taxon>
        <taxon>Cucujiformia</taxon>
        <taxon>Chrysomeloidea</taxon>
        <taxon>Cerambycidae</taxon>
        <taxon>Lamiinae</taxon>
        <taxon>Acanthocinini</taxon>
        <taxon>Exocentrus</taxon>
    </lineage>
</organism>
<keyword evidence="3" id="KW-1185">Reference proteome</keyword>
<dbReference type="AlphaFoldDB" id="A0AAV8VZS2"/>
<evidence type="ECO:0000256" key="1">
    <source>
        <dbReference type="SAM" id="Phobius"/>
    </source>
</evidence>
<accession>A0AAV8VZS2</accession>
<name>A0AAV8VZS2_9CUCU</name>
<feature type="non-terminal residue" evidence="2">
    <location>
        <position position="1"/>
    </location>
</feature>
<evidence type="ECO:0000313" key="2">
    <source>
        <dbReference type="EMBL" id="KAJ8919743.1"/>
    </source>
</evidence>
<evidence type="ECO:0000313" key="3">
    <source>
        <dbReference type="Proteomes" id="UP001159042"/>
    </source>
</evidence>
<proteinExistence type="predicted"/>
<keyword evidence="1" id="KW-0472">Membrane</keyword>
<protein>
    <submittedName>
        <fullName evidence="2">Uncharacterized protein</fullName>
    </submittedName>
</protein>
<keyword evidence="1" id="KW-0812">Transmembrane</keyword>